<feature type="transmembrane region" description="Helical" evidence="5">
    <location>
        <begin position="180"/>
        <end position="201"/>
    </location>
</feature>
<dbReference type="PANTHER" id="PTHR43280">
    <property type="entry name" value="ARAC-FAMILY TRANSCRIPTIONAL REGULATOR"/>
    <property type="match status" value="1"/>
</dbReference>
<evidence type="ECO:0000313" key="8">
    <source>
        <dbReference type="Proteomes" id="UP000460290"/>
    </source>
</evidence>
<keyword evidence="5" id="KW-1133">Transmembrane helix</keyword>
<evidence type="ECO:0000256" key="2">
    <source>
        <dbReference type="ARBA" id="ARBA00023125"/>
    </source>
</evidence>
<protein>
    <submittedName>
        <fullName evidence="7">Helix-turn-helix domain-containing protein</fullName>
    </submittedName>
</protein>
<evidence type="ECO:0000259" key="6">
    <source>
        <dbReference type="PROSITE" id="PS01124"/>
    </source>
</evidence>
<dbReference type="GO" id="GO:0043565">
    <property type="term" value="F:sequence-specific DNA binding"/>
    <property type="evidence" value="ECO:0007669"/>
    <property type="project" value="InterPro"/>
</dbReference>
<feature type="region of interest" description="Disordered" evidence="4">
    <location>
        <begin position="324"/>
        <end position="345"/>
    </location>
</feature>
<evidence type="ECO:0000256" key="3">
    <source>
        <dbReference type="ARBA" id="ARBA00023163"/>
    </source>
</evidence>
<organism evidence="7 8">
    <name type="scientific">Pontixanthobacter aestiaquae</name>
    <dbReference type="NCBI Taxonomy" id="1509367"/>
    <lineage>
        <taxon>Bacteria</taxon>
        <taxon>Pseudomonadati</taxon>
        <taxon>Pseudomonadota</taxon>
        <taxon>Alphaproteobacteria</taxon>
        <taxon>Sphingomonadales</taxon>
        <taxon>Erythrobacteraceae</taxon>
        <taxon>Pontixanthobacter</taxon>
    </lineage>
</organism>
<dbReference type="SUPFAM" id="SSF46689">
    <property type="entry name" value="Homeodomain-like"/>
    <property type="match status" value="1"/>
</dbReference>
<dbReference type="InterPro" id="IPR018062">
    <property type="entry name" value="HTH_AraC-typ_CS"/>
</dbReference>
<dbReference type="InterPro" id="IPR018060">
    <property type="entry name" value="HTH_AraC"/>
</dbReference>
<dbReference type="InterPro" id="IPR009057">
    <property type="entry name" value="Homeodomain-like_sf"/>
</dbReference>
<dbReference type="PROSITE" id="PS01124">
    <property type="entry name" value="HTH_ARAC_FAMILY_2"/>
    <property type="match status" value="1"/>
</dbReference>
<reference evidence="7 8" key="1">
    <citation type="submission" date="2019-12" db="EMBL/GenBank/DDBJ databases">
        <title>Genomic-based taxomic classification of the family Erythrobacteraceae.</title>
        <authorList>
            <person name="Xu L."/>
        </authorList>
    </citation>
    <scope>NUCLEOTIDE SEQUENCE [LARGE SCALE GENOMIC DNA]</scope>
    <source>
        <strain evidence="7 8">KCTC 42006</strain>
    </source>
</reference>
<feature type="transmembrane region" description="Helical" evidence="5">
    <location>
        <begin position="91"/>
        <end position="110"/>
    </location>
</feature>
<dbReference type="EMBL" id="WTYZ01000001">
    <property type="protein sequence ID" value="MXO83988.1"/>
    <property type="molecule type" value="Genomic_DNA"/>
</dbReference>
<feature type="transmembrane region" description="Helical" evidence="5">
    <location>
        <begin position="116"/>
        <end position="136"/>
    </location>
</feature>
<dbReference type="Gene3D" id="1.10.10.60">
    <property type="entry name" value="Homeodomain-like"/>
    <property type="match status" value="1"/>
</dbReference>
<dbReference type="GO" id="GO:0003700">
    <property type="term" value="F:DNA-binding transcription factor activity"/>
    <property type="evidence" value="ECO:0007669"/>
    <property type="project" value="InterPro"/>
</dbReference>
<dbReference type="Pfam" id="PF12833">
    <property type="entry name" value="HTH_18"/>
    <property type="match status" value="1"/>
</dbReference>
<keyword evidence="5" id="KW-0812">Transmembrane</keyword>
<gene>
    <name evidence="7" type="ORF">GRI35_11485</name>
</gene>
<dbReference type="RefSeq" id="WP_160614283.1">
    <property type="nucleotide sequence ID" value="NZ_JAUFQM010000001.1"/>
</dbReference>
<keyword evidence="8" id="KW-1185">Reference proteome</keyword>
<feature type="transmembrane region" description="Helical" evidence="5">
    <location>
        <begin position="37"/>
        <end position="57"/>
    </location>
</feature>
<dbReference type="Proteomes" id="UP000460290">
    <property type="component" value="Unassembled WGS sequence"/>
</dbReference>
<accession>A0A844Z848</accession>
<keyword evidence="1" id="KW-0805">Transcription regulation</keyword>
<evidence type="ECO:0000256" key="4">
    <source>
        <dbReference type="SAM" id="MobiDB-lite"/>
    </source>
</evidence>
<sequence>MEQWDTTIRLLAVGSSILLLAVLLVGRVRAELKIPLIGLIFGAAAYLVNSSPAFAPAPWIDPYVDYVSLLTPFWTWLFARRLFERAIPPGMMWGYIAVFTVCWFLGTFVLDDYSVTFIIIHIAALSLVADLLYTAWSGREDDLIEKRRLIRLWLPILVGAQAGGILTYELVTGGAIDHPVLQAINAVLIFALTLFCGVVLLETDTELLVKTAQSEPAAPAEPTLSPAEHVLREKLDAAMAEGYYRTPGLTIASLAAHLETPEHRLRALINQRLGARNFSGFLNRHRIAEAQEKLADKALVDLPVLTIAMDLGYNSLPTFNRAFRSETGSTPTDFRRSAIGEAAPD</sequence>
<dbReference type="PANTHER" id="PTHR43280:SF29">
    <property type="entry name" value="ARAC-FAMILY TRANSCRIPTIONAL REGULATOR"/>
    <property type="match status" value="1"/>
</dbReference>
<proteinExistence type="predicted"/>
<feature type="transmembrane region" description="Helical" evidence="5">
    <location>
        <begin position="6"/>
        <end position="25"/>
    </location>
</feature>
<keyword evidence="5" id="KW-0472">Membrane</keyword>
<name>A0A844Z848_9SPHN</name>
<feature type="transmembrane region" description="Helical" evidence="5">
    <location>
        <begin position="148"/>
        <end position="168"/>
    </location>
</feature>
<evidence type="ECO:0000256" key="5">
    <source>
        <dbReference type="SAM" id="Phobius"/>
    </source>
</evidence>
<dbReference type="OrthoDB" id="5492415at2"/>
<evidence type="ECO:0000256" key="1">
    <source>
        <dbReference type="ARBA" id="ARBA00023015"/>
    </source>
</evidence>
<evidence type="ECO:0000313" key="7">
    <source>
        <dbReference type="EMBL" id="MXO83988.1"/>
    </source>
</evidence>
<feature type="domain" description="HTH araC/xylS-type" evidence="6">
    <location>
        <begin position="233"/>
        <end position="337"/>
    </location>
</feature>
<feature type="transmembrane region" description="Helical" evidence="5">
    <location>
        <begin position="63"/>
        <end position="79"/>
    </location>
</feature>
<keyword evidence="3" id="KW-0804">Transcription</keyword>
<dbReference type="SMART" id="SM00342">
    <property type="entry name" value="HTH_ARAC"/>
    <property type="match status" value="1"/>
</dbReference>
<dbReference type="AlphaFoldDB" id="A0A844Z848"/>
<dbReference type="PROSITE" id="PS00041">
    <property type="entry name" value="HTH_ARAC_FAMILY_1"/>
    <property type="match status" value="1"/>
</dbReference>
<keyword evidence="2" id="KW-0238">DNA-binding</keyword>
<comment type="caution">
    <text evidence="7">The sequence shown here is derived from an EMBL/GenBank/DDBJ whole genome shotgun (WGS) entry which is preliminary data.</text>
</comment>